<dbReference type="STRING" id="13706.A0A1X2HLJ4"/>
<dbReference type="Pfam" id="PF00022">
    <property type="entry name" value="Actin"/>
    <property type="match status" value="1"/>
</dbReference>
<dbReference type="OrthoDB" id="74201at2759"/>
<dbReference type="SUPFAM" id="SSF53067">
    <property type="entry name" value="Actin-like ATPase domain"/>
    <property type="match status" value="2"/>
</dbReference>
<dbReference type="EMBL" id="MCGN01000003">
    <property type="protein sequence ID" value="ORY99456.1"/>
    <property type="molecule type" value="Genomic_DNA"/>
</dbReference>
<comment type="similarity">
    <text evidence="1">Belongs to the actin family.</text>
</comment>
<gene>
    <name evidence="2" type="ORF">BCR43DRAFT_523389</name>
</gene>
<evidence type="ECO:0000313" key="2">
    <source>
        <dbReference type="EMBL" id="ORY99456.1"/>
    </source>
</evidence>
<dbReference type="SMART" id="SM00268">
    <property type="entry name" value="ACTIN"/>
    <property type="match status" value="1"/>
</dbReference>
<comment type="caution">
    <text evidence="2">The sequence shown here is derived from an EMBL/GenBank/DDBJ whole genome shotgun (WGS) entry which is preliminary data.</text>
</comment>
<dbReference type="FunCoup" id="A0A1X2HLJ4">
    <property type="interactions" value="16"/>
</dbReference>
<dbReference type="PANTHER" id="PTHR11937">
    <property type="entry name" value="ACTIN"/>
    <property type="match status" value="1"/>
</dbReference>
<keyword evidence="3" id="KW-1185">Reference proteome</keyword>
<dbReference type="InterPro" id="IPR043129">
    <property type="entry name" value="ATPase_NBD"/>
</dbReference>
<evidence type="ECO:0000256" key="1">
    <source>
        <dbReference type="RuleBase" id="RU000487"/>
    </source>
</evidence>
<dbReference type="InterPro" id="IPR004000">
    <property type="entry name" value="Actin"/>
</dbReference>
<dbReference type="PRINTS" id="PR00190">
    <property type="entry name" value="ACTIN"/>
</dbReference>
<protein>
    <submittedName>
        <fullName evidence="2">Actin family</fullName>
    </submittedName>
</protein>
<dbReference type="OMA" id="VDYNESG"/>
<dbReference type="AlphaFoldDB" id="A0A1X2HLJ4"/>
<accession>A0A1X2HLJ4</accession>
<dbReference type="InParanoid" id="A0A1X2HLJ4"/>
<sequence length="414" mass="45944">MAMSLREENFIVIEIGASHSKAGMGMSDTNKTPSVVVNMADFDYPIRDGAIASWENLEASWQHILFKELGISKARNEHAVLLAIPVDWTKDDQERITQIFFEHLNVPGIYIVHQPLLSLYGCGSVSGLVIDVGHDTTDVSPVMDSLVQTQACIRIPIAGQHFDQYLLELMLADAALVQQFRDASIELDKEFARFVKEKPGACHVFAGHQKDQPKPDPLEAEVLGAAAAATEEVNLDEENGPNGGAALDDEVKDVPEKLEVEYRGQKFTVGSYRHKVYDPLFEPSLAHKPFQLGLIDTLRLATSGCEPPEIRPKLWENMVVTGAGSLMRGFHSRIKIEASKLLPSSDNAGDAQPRQISFLRIPDYFTVLKDRQYQYLSTWLGGEIVAKLVFIDAKNYVNKVDYNESGPAVIHLKS</sequence>
<proteinExistence type="inferred from homology"/>
<dbReference type="Proteomes" id="UP000242180">
    <property type="component" value="Unassembled WGS sequence"/>
</dbReference>
<name>A0A1X2HLJ4_SYNRA</name>
<reference evidence="2 3" key="1">
    <citation type="submission" date="2016-07" db="EMBL/GenBank/DDBJ databases">
        <title>Pervasive Adenine N6-methylation of Active Genes in Fungi.</title>
        <authorList>
            <consortium name="DOE Joint Genome Institute"/>
            <person name="Mondo S.J."/>
            <person name="Dannebaum R.O."/>
            <person name="Kuo R.C."/>
            <person name="Labutti K."/>
            <person name="Haridas S."/>
            <person name="Kuo A."/>
            <person name="Salamov A."/>
            <person name="Ahrendt S.R."/>
            <person name="Lipzen A."/>
            <person name="Sullivan W."/>
            <person name="Andreopoulos W.B."/>
            <person name="Clum A."/>
            <person name="Lindquist E."/>
            <person name="Daum C."/>
            <person name="Ramamoorthy G.K."/>
            <person name="Gryganskyi A."/>
            <person name="Culley D."/>
            <person name="Magnuson J.K."/>
            <person name="James T.Y."/>
            <person name="O'Malley M.A."/>
            <person name="Stajich J.E."/>
            <person name="Spatafora J.W."/>
            <person name="Visel A."/>
            <person name="Grigoriev I.V."/>
        </authorList>
    </citation>
    <scope>NUCLEOTIDE SEQUENCE [LARGE SCALE GENOMIC DNA]</scope>
    <source>
        <strain evidence="2 3">NRRL 2496</strain>
    </source>
</reference>
<dbReference type="CDD" id="cd10208">
    <property type="entry name" value="ASKHA_NBD_ScArp9-like"/>
    <property type="match status" value="1"/>
</dbReference>
<evidence type="ECO:0000313" key="3">
    <source>
        <dbReference type="Proteomes" id="UP000242180"/>
    </source>
</evidence>
<organism evidence="2 3">
    <name type="scientific">Syncephalastrum racemosum</name>
    <name type="common">Filamentous fungus</name>
    <dbReference type="NCBI Taxonomy" id="13706"/>
    <lineage>
        <taxon>Eukaryota</taxon>
        <taxon>Fungi</taxon>
        <taxon>Fungi incertae sedis</taxon>
        <taxon>Mucoromycota</taxon>
        <taxon>Mucoromycotina</taxon>
        <taxon>Mucoromycetes</taxon>
        <taxon>Mucorales</taxon>
        <taxon>Syncephalastraceae</taxon>
        <taxon>Syncephalastrum</taxon>
    </lineage>
</organism>
<dbReference type="Gene3D" id="3.30.420.40">
    <property type="match status" value="4"/>
</dbReference>